<sequence>MARTRRTATATESTVTTTVPTTTESGSLPLTTVVSQPLGTLPITTEVVSQPQGTNPQASMPQNETNPLQMVVSPLDHNLPHGAQISTTVLPISTNPAYGLPNYPPEAGGSGHAPIIHEPYEPPYIRGLGPVPEGRYLDYSGPYSDDYSSDEGRDRAPRRRRASKEPLGRRNRGATTRAPMTAMERIRAHEAEIQKLKKNIEIEQQRRQTQPSNQGAGDVPIIDLGTPSRRQEGARAPRTEIPKSDPRVLTQLGDPDDPIPPFTEEVMDAHVSSKFKMPTIKAYDGTGDPATHVRTFSNALLLQPVTDALKCRAFPQTLAGMAQRWYSRLPPNSISCFRDLSTAFISQFISGRVHEKSSASLMNLTQGKNETLRDYLKRFTKETLNIPDLDNKVAMIALQQGTTDVFFKMSLAKHPPESMTELQQRVGKYIKAEESMKKTDTGGGNNGGSNKRKTEQEYDVKDKYPRTTRESDSDTKFTEYARLNAPRSQILFDIEKDRDFRWPKPLRGDPEKRNKNKYCRYHKDSGHDTDDCRQLKDEIEFLIRKGKLDKFTKDGNRGNQHGNYERKNYDTRDDDQDHNPKPRGPVINMIYGGPAATLRPKRVGGQVLPIEVMDSRDDEEIRD</sequence>
<dbReference type="Pfam" id="PF03732">
    <property type="entry name" value="Retrotrans_gag"/>
    <property type="match status" value="1"/>
</dbReference>
<dbReference type="PANTHER" id="PTHR33223:SF10">
    <property type="entry name" value="AMINOTRANSFERASE-LIKE PLANT MOBILE DOMAIN-CONTAINING PROTEIN"/>
    <property type="match status" value="1"/>
</dbReference>
<evidence type="ECO:0000259" key="2">
    <source>
        <dbReference type="Pfam" id="PF03732"/>
    </source>
</evidence>
<evidence type="ECO:0000313" key="3">
    <source>
        <dbReference type="EMBL" id="KAK1351382.1"/>
    </source>
</evidence>
<feature type="compositionally biased region" description="Low complexity" evidence="1">
    <location>
        <begin position="137"/>
        <end position="146"/>
    </location>
</feature>
<dbReference type="InterPro" id="IPR005162">
    <property type="entry name" value="Retrotrans_gag_dom"/>
</dbReference>
<keyword evidence="4" id="KW-1185">Reference proteome</keyword>
<dbReference type="Proteomes" id="UP001237642">
    <property type="component" value="Unassembled WGS sequence"/>
</dbReference>
<evidence type="ECO:0000313" key="4">
    <source>
        <dbReference type="Proteomes" id="UP001237642"/>
    </source>
</evidence>
<feature type="region of interest" description="Disordered" evidence="1">
    <location>
        <begin position="205"/>
        <end position="256"/>
    </location>
</feature>
<feature type="compositionally biased region" description="Basic and acidic residues" evidence="1">
    <location>
        <begin position="229"/>
        <end position="246"/>
    </location>
</feature>
<feature type="domain" description="Retrotransposon gag" evidence="2">
    <location>
        <begin position="313"/>
        <end position="401"/>
    </location>
</feature>
<gene>
    <name evidence="3" type="ORF">POM88_054403</name>
</gene>
<accession>A0AAD8GME2</accession>
<feature type="region of interest" description="Disordered" evidence="1">
    <location>
        <begin position="550"/>
        <end position="586"/>
    </location>
</feature>
<dbReference type="AlphaFoldDB" id="A0AAD8GME2"/>
<feature type="region of interest" description="Disordered" evidence="1">
    <location>
        <begin position="1"/>
        <end position="29"/>
    </location>
</feature>
<dbReference type="EMBL" id="JAUIZM010000041">
    <property type="protein sequence ID" value="KAK1351382.1"/>
    <property type="molecule type" value="Genomic_DNA"/>
</dbReference>
<protein>
    <recommendedName>
        <fullName evidence="2">Retrotransposon gag domain-containing protein</fullName>
    </recommendedName>
</protein>
<feature type="compositionally biased region" description="Low complexity" evidence="1">
    <location>
        <begin position="7"/>
        <end position="25"/>
    </location>
</feature>
<reference evidence="3" key="1">
    <citation type="submission" date="2023-02" db="EMBL/GenBank/DDBJ databases">
        <title>Genome of toxic invasive species Heracleum sosnowskyi carries increased number of genes despite the absence of recent whole-genome duplications.</title>
        <authorList>
            <person name="Schelkunov M."/>
            <person name="Shtratnikova V."/>
            <person name="Makarenko M."/>
            <person name="Klepikova A."/>
            <person name="Omelchenko D."/>
            <person name="Novikova G."/>
            <person name="Obukhova E."/>
            <person name="Bogdanov V."/>
            <person name="Penin A."/>
            <person name="Logacheva M."/>
        </authorList>
    </citation>
    <scope>NUCLEOTIDE SEQUENCE</scope>
    <source>
        <strain evidence="3">Hsosn_3</strain>
        <tissue evidence="3">Leaf</tissue>
    </source>
</reference>
<evidence type="ECO:0000256" key="1">
    <source>
        <dbReference type="SAM" id="MobiDB-lite"/>
    </source>
</evidence>
<name>A0AAD8GME2_9APIA</name>
<feature type="compositionally biased region" description="Basic and acidic residues" evidence="1">
    <location>
        <begin position="563"/>
        <end position="580"/>
    </location>
</feature>
<organism evidence="3 4">
    <name type="scientific">Heracleum sosnowskyi</name>
    <dbReference type="NCBI Taxonomy" id="360622"/>
    <lineage>
        <taxon>Eukaryota</taxon>
        <taxon>Viridiplantae</taxon>
        <taxon>Streptophyta</taxon>
        <taxon>Embryophyta</taxon>
        <taxon>Tracheophyta</taxon>
        <taxon>Spermatophyta</taxon>
        <taxon>Magnoliopsida</taxon>
        <taxon>eudicotyledons</taxon>
        <taxon>Gunneridae</taxon>
        <taxon>Pentapetalae</taxon>
        <taxon>asterids</taxon>
        <taxon>campanulids</taxon>
        <taxon>Apiales</taxon>
        <taxon>Apiaceae</taxon>
        <taxon>Apioideae</taxon>
        <taxon>apioid superclade</taxon>
        <taxon>Tordylieae</taxon>
        <taxon>Tordyliinae</taxon>
        <taxon>Heracleum</taxon>
    </lineage>
</organism>
<comment type="caution">
    <text evidence="3">The sequence shown here is derived from an EMBL/GenBank/DDBJ whole genome shotgun (WGS) entry which is preliminary data.</text>
</comment>
<dbReference type="PANTHER" id="PTHR33223">
    <property type="entry name" value="CCHC-TYPE DOMAIN-CONTAINING PROTEIN"/>
    <property type="match status" value="1"/>
</dbReference>
<feature type="region of interest" description="Disordered" evidence="1">
    <location>
        <begin position="434"/>
        <end position="475"/>
    </location>
</feature>
<feature type="compositionally biased region" description="Basic and acidic residues" evidence="1">
    <location>
        <begin position="452"/>
        <end position="475"/>
    </location>
</feature>
<proteinExistence type="predicted"/>
<feature type="region of interest" description="Disordered" evidence="1">
    <location>
        <begin position="136"/>
        <end position="182"/>
    </location>
</feature>
<reference evidence="3" key="2">
    <citation type="submission" date="2023-05" db="EMBL/GenBank/DDBJ databases">
        <authorList>
            <person name="Schelkunov M.I."/>
        </authorList>
    </citation>
    <scope>NUCLEOTIDE SEQUENCE</scope>
    <source>
        <strain evidence="3">Hsosn_3</strain>
        <tissue evidence="3">Leaf</tissue>
    </source>
</reference>